<name>B9RZS8_RICCO</name>
<evidence type="ECO:0000256" key="2">
    <source>
        <dbReference type="SAM" id="Phobius"/>
    </source>
</evidence>
<feature type="transmembrane region" description="Helical" evidence="2">
    <location>
        <begin position="181"/>
        <end position="199"/>
    </location>
</feature>
<protein>
    <submittedName>
        <fullName evidence="3">Uncharacterized protein</fullName>
    </submittedName>
</protein>
<dbReference type="FunCoup" id="B9RZS8">
    <property type="interactions" value="1"/>
</dbReference>
<dbReference type="KEGG" id="rcu:8258837"/>
<dbReference type="OrthoDB" id="1063472at2759"/>
<dbReference type="InParanoid" id="B9RZS8"/>
<evidence type="ECO:0000313" key="4">
    <source>
        <dbReference type="Proteomes" id="UP000008311"/>
    </source>
</evidence>
<gene>
    <name evidence="3" type="ORF">RCOM_1000860</name>
</gene>
<dbReference type="OMA" id="NRMLFLC"/>
<reference evidence="4" key="1">
    <citation type="journal article" date="2010" name="Nat. Biotechnol.">
        <title>Draft genome sequence of the oilseed species Ricinus communis.</title>
        <authorList>
            <person name="Chan A.P."/>
            <person name="Crabtree J."/>
            <person name="Zhao Q."/>
            <person name="Lorenzi H."/>
            <person name="Orvis J."/>
            <person name="Puiu D."/>
            <person name="Melake-Berhan A."/>
            <person name="Jones K.M."/>
            <person name="Redman J."/>
            <person name="Chen G."/>
            <person name="Cahoon E.B."/>
            <person name="Gedil M."/>
            <person name="Stanke M."/>
            <person name="Haas B.J."/>
            <person name="Wortman J.R."/>
            <person name="Fraser-Liggett C.M."/>
            <person name="Ravel J."/>
            <person name="Rabinowicz P.D."/>
        </authorList>
    </citation>
    <scope>NUCLEOTIDE SEQUENCE [LARGE SCALE GENOMIC DNA]</scope>
    <source>
        <strain evidence="4">cv. Hale</strain>
    </source>
</reference>
<keyword evidence="2" id="KW-0472">Membrane</keyword>
<evidence type="ECO:0000313" key="3">
    <source>
        <dbReference type="EMBL" id="EEF43111.1"/>
    </source>
</evidence>
<dbReference type="STRING" id="3988.B9RZS8"/>
<evidence type="ECO:0000256" key="1">
    <source>
        <dbReference type="SAM" id="MobiDB-lite"/>
    </source>
</evidence>
<keyword evidence="2" id="KW-0812">Transmembrane</keyword>
<sequence>MKDNNQTPKKEDIANRRTKESRLTKSQKIVKRSLNAAYPPVSEDVSTDTTKDLTDFSSISEISDANCSTQIAQSSELDSASSEAFSLCDITPTSKIATNYDHHANASSEHCKFHKLDHSVEVDIVSDFLKQAGNRVLNSNDVDRQSKKLLDGLLKVVLDECYSLPEERDCYDELVSAKLRIVFLCFFIWSFASLIFFSLRSGSSYSGLPPT</sequence>
<dbReference type="Proteomes" id="UP000008311">
    <property type="component" value="Unassembled WGS sequence"/>
</dbReference>
<organism evidence="3 4">
    <name type="scientific">Ricinus communis</name>
    <name type="common">Castor bean</name>
    <dbReference type="NCBI Taxonomy" id="3988"/>
    <lineage>
        <taxon>Eukaryota</taxon>
        <taxon>Viridiplantae</taxon>
        <taxon>Streptophyta</taxon>
        <taxon>Embryophyta</taxon>
        <taxon>Tracheophyta</taxon>
        <taxon>Spermatophyta</taxon>
        <taxon>Magnoliopsida</taxon>
        <taxon>eudicotyledons</taxon>
        <taxon>Gunneridae</taxon>
        <taxon>Pentapetalae</taxon>
        <taxon>rosids</taxon>
        <taxon>fabids</taxon>
        <taxon>Malpighiales</taxon>
        <taxon>Euphorbiaceae</taxon>
        <taxon>Acalyphoideae</taxon>
        <taxon>Acalypheae</taxon>
        <taxon>Ricinus</taxon>
    </lineage>
</organism>
<feature type="compositionally biased region" description="Basic and acidic residues" evidence="1">
    <location>
        <begin position="1"/>
        <end position="23"/>
    </location>
</feature>
<feature type="region of interest" description="Disordered" evidence="1">
    <location>
        <begin position="1"/>
        <end position="26"/>
    </location>
</feature>
<keyword evidence="2" id="KW-1133">Transmembrane helix</keyword>
<dbReference type="AlphaFoldDB" id="B9RZS8"/>
<proteinExistence type="predicted"/>
<dbReference type="EMBL" id="EQ973835">
    <property type="protein sequence ID" value="EEF43111.1"/>
    <property type="molecule type" value="Genomic_DNA"/>
</dbReference>
<accession>B9RZS8</accession>
<keyword evidence="4" id="KW-1185">Reference proteome</keyword>
<dbReference type="eggNOG" id="ENOG502S896">
    <property type="taxonomic scope" value="Eukaryota"/>
</dbReference>